<dbReference type="InterPro" id="IPR023210">
    <property type="entry name" value="NADP_OxRdtase_dom"/>
</dbReference>
<evidence type="ECO:0000313" key="3">
    <source>
        <dbReference type="Proteomes" id="UP000597613"/>
    </source>
</evidence>
<sequence length="348" mass="37249">MTDIACRPVGRTGLSVSELGFGAASLGNLYHPVPDADARAAIDAALDAGLRYVDTAPHYGRGLSERRVGDALRQRPGVAISTKVGRLMDPDASITDDAERDGFRSPMPFRMRYDYTYDGILRSHEHSLQRLGLSRVDLLYVHDIGRYTHGEAAAGYWEQLTTGGGLRALDRLRGEGAIAGFGIGVNEIGICLDVMREMPIDVILLAGRYTLLEQEALDALLPACAAADTSIVIGGPYNSGILATGTRKGGTLHYDYGPAPEAVVDKVCGIEDVADRHGVRLPAAALHFVLAHPCVASVIPGLGSAKRVAETASLYEEVIPQDFWRELQHEGLLRADAPVPASIEKVSV</sequence>
<evidence type="ECO:0000313" key="2">
    <source>
        <dbReference type="EMBL" id="MBC3942421.1"/>
    </source>
</evidence>
<feature type="domain" description="NADP-dependent oxidoreductase" evidence="1">
    <location>
        <begin position="18"/>
        <end position="328"/>
    </location>
</feature>
<dbReference type="SUPFAM" id="SSF51430">
    <property type="entry name" value="NAD(P)-linked oxidoreductase"/>
    <property type="match status" value="1"/>
</dbReference>
<dbReference type="InterPro" id="IPR036812">
    <property type="entry name" value="NAD(P)_OxRdtase_dom_sf"/>
</dbReference>
<protein>
    <submittedName>
        <fullName evidence="2">Aldo/keto reductase</fullName>
    </submittedName>
</protein>
<dbReference type="Proteomes" id="UP000597613">
    <property type="component" value="Unassembled WGS sequence"/>
</dbReference>
<dbReference type="RefSeq" id="WP_187504117.1">
    <property type="nucleotide sequence ID" value="NZ_CP162536.1"/>
</dbReference>
<dbReference type="PANTHER" id="PTHR42686:SF1">
    <property type="entry name" value="GH17980P-RELATED"/>
    <property type="match status" value="1"/>
</dbReference>
<comment type="caution">
    <text evidence="2">The sequence shown here is derived from an EMBL/GenBank/DDBJ whole genome shotgun (WGS) entry which is preliminary data.</text>
</comment>
<evidence type="ECO:0000259" key="1">
    <source>
        <dbReference type="Pfam" id="PF00248"/>
    </source>
</evidence>
<proteinExistence type="predicted"/>
<dbReference type="Pfam" id="PF00248">
    <property type="entry name" value="Aldo_ket_red"/>
    <property type="match status" value="1"/>
</dbReference>
<dbReference type="EMBL" id="JACONT010000025">
    <property type="protein sequence ID" value="MBC3942421.1"/>
    <property type="molecule type" value="Genomic_DNA"/>
</dbReference>
<name>A0ABR7APN1_9SPHN</name>
<organism evidence="2 3">
    <name type="scientific">Sphingomonas albertensis</name>
    <dbReference type="NCBI Taxonomy" id="2762591"/>
    <lineage>
        <taxon>Bacteria</taxon>
        <taxon>Pseudomonadati</taxon>
        <taxon>Pseudomonadota</taxon>
        <taxon>Alphaproteobacteria</taxon>
        <taxon>Sphingomonadales</taxon>
        <taxon>Sphingomonadaceae</taxon>
        <taxon>Sphingomonas</taxon>
    </lineage>
</organism>
<dbReference type="PANTHER" id="PTHR42686">
    <property type="entry name" value="GH17980P-RELATED"/>
    <property type="match status" value="1"/>
</dbReference>
<accession>A0ABR7APN1</accession>
<dbReference type="Gene3D" id="3.20.20.100">
    <property type="entry name" value="NADP-dependent oxidoreductase domain"/>
    <property type="match status" value="1"/>
</dbReference>
<reference evidence="2 3" key="1">
    <citation type="submission" date="2020-08" db="EMBL/GenBank/DDBJ databases">
        <title>Putative novel bacterial strains isolated from necrotic wheat leaf tissues caused by Xanthomonas translucens.</title>
        <authorList>
            <person name="Tambong J.T."/>
        </authorList>
    </citation>
    <scope>NUCLEOTIDE SEQUENCE [LARGE SCALE GENOMIC DNA]</scope>
    <source>
        <strain evidence="3">DOAB 1063</strain>
    </source>
</reference>
<dbReference type="InterPro" id="IPR020471">
    <property type="entry name" value="AKR"/>
</dbReference>
<gene>
    <name evidence="2" type="ORF">H8S47_12115</name>
</gene>
<keyword evidence="3" id="KW-1185">Reference proteome</keyword>